<sequence>MTSTSSQTAFAFAPPAAIGALPQLPDMGVDASWCRCHAVVRQCQSTVSRVTADTDDTVQECRSVLVRAGLLDWQGAAAECFRAELAGIDALLGALEMSSREMLRMSLIQGAR</sequence>
<dbReference type="EMBL" id="JGZI01000009">
    <property type="protein sequence ID" value="KFI82483.1"/>
    <property type="molecule type" value="Genomic_DNA"/>
</dbReference>
<proteinExistence type="predicted"/>
<evidence type="ECO:0000313" key="1">
    <source>
        <dbReference type="EMBL" id="KFI82483.1"/>
    </source>
</evidence>
<comment type="caution">
    <text evidence="1">The sequence shown here is derived from an EMBL/GenBank/DDBJ whole genome shotgun (WGS) entry which is preliminary data.</text>
</comment>
<dbReference type="GeneID" id="98300539"/>
<organism evidence="1 2">
    <name type="scientific">Bifidobacterium psychraerophilum</name>
    <dbReference type="NCBI Taxonomy" id="218140"/>
    <lineage>
        <taxon>Bacteria</taxon>
        <taxon>Bacillati</taxon>
        <taxon>Actinomycetota</taxon>
        <taxon>Actinomycetes</taxon>
        <taxon>Bifidobacteriales</taxon>
        <taxon>Bifidobacteriaceae</taxon>
        <taxon>Bifidobacterium</taxon>
    </lineage>
</organism>
<evidence type="ECO:0000313" key="2">
    <source>
        <dbReference type="Proteomes" id="UP000029050"/>
    </source>
</evidence>
<name>A0A087CGT3_9BIFI</name>
<gene>
    <name evidence="1" type="ORF">BPSY_1333</name>
</gene>
<keyword evidence="2" id="KW-1185">Reference proteome</keyword>
<dbReference type="RefSeq" id="WP_033496647.1">
    <property type="nucleotide sequence ID" value="NZ_JGZI01000009.1"/>
</dbReference>
<accession>A0A087CGT3</accession>
<reference evidence="1 2" key="1">
    <citation type="submission" date="2014-03" db="EMBL/GenBank/DDBJ databases">
        <title>Genomics of Bifidobacteria.</title>
        <authorList>
            <person name="Ventura M."/>
            <person name="Milani C."/>
            <person name="Lugli G.A."/>
        </authorList>
    </citation>
    <scope>NUCLEOTIDE SEQUENCE [LARGE SCALE GENOMIC DNA]</scope>
    <source>
        <strain evidence="1 2">LMG 21775</strain>
    </source>
</reference>
<dbReference type="Proteomes" id="UP000029050">
    <property type="component" value="Unassembled WGS sequence"/>
</dbReference>
<dbReference type="STRING" id="218140.BPSY_1333"/>
<dbReference type="AlphaFoldDB" id="A0A087CGT3"/>
<protein>
    <submittedName>
        <fullName evidence="1">Uncharacterized protein</fullName>
    </submittedName>
</protein>